<sequence length="58" mass="6200">MLDKARVAIQTCIQTLISNIEQDNGAEPATQQGTMGAEEEGDDEIPELVRDDGAVVGR</sequence>
<proteinExistence type="predicted"/>
<gene>
    <name evidence="2" type="ORF">B0H16DRAFT_1740554</name>
</gene>
<evidence type="ECO:0000256" key="1">
    <source>
        <dbReference type="SAM" id="MobiDB-lite"/>
    </source>
</evidence>
<dbReference type="Proteomes" id="UP001215598">
    <property type="component" value="Unassembled WGS sequence"/>
</dbReference>
<evidence type="ECO:0000313" key="3">
    <source>
        <dbReference type="Proteomes" id="UP001215598"/>
    </source>
</evidence>
<dbReference type="AlphaFoldDB" id="A0AAD7HCK6"/>
<dbReference type="EMBL" id="JARKIB010000276">
    <property type="protein sequence ID" value="KAJ7717445.1"/>
    <property type="molecule type" value="Genomic_DNA"/>
</dbReference>
<accession>A0AAD7HCK6</accession>
<feature type="region of interest" description="Disordered" evidence="1">
    <location>
        <begin position="21"/>
        <end position="58"/>
    </location>
</feature>
<comment type="caution">
    <text evidence="2">The sequence shown here is derived from an EMBL/GenBank/DDBJ whole genome shotgun (WGS) entry which is preliminary data.</text>
</comment>
<evidence type="ECO:0000313" key="2">
    <source>
        <dbReference type="EMBL" id="KAJ7717445.1"/>
    </source>
</evidence>
<reference evidence="2" key="1">
    <citation type="submission" date="2023-03" db="EMBL/GenBank/DDBJ databases">
        <title>Massive genome expansion in bonnet fungi (Mycena s.s.) driven by repeated elements and novel gene families across ecological guilds.</title>
        <authorList>
            <consortium name="Lawrence Berkeley National Laboratory"/>
            <person name="Harder C.B."/>
            <person name="Miyauchi S."/>
            <person name="Viragh M."/>
            <person name="Kuo A."/>
            <person name="Thoen E."/>
            <person name="Andreopoulos B."/>
            <person name="Lu D."/>
            <person name="Skrede I."/>
            <person name="Drula E."/>
            <person name="Henrissat B."/>
            <person name="Morin E."/>
            <person name="Kohler A."/>
            <person name="Barry K."/>
            <person name="LaButti K."/>
            <person name="Morin E."/>
            <person name="Salamov A."/>
            <person name="Lipzen A."/>
            <person name="Mereny Z."/>
            <person name="Hegedus B."/>
            <person name="Baldrian P."/>
            <person name="Stursova M."/>
            <person name="Weitz H."/>
            <person name="Taylor A."/>
            <person name="Grigoriev I.V."/>
            <person name="Nagy L.G."/>
            <person name="Martin F."/>
            <person name="Kauserud H."/>
        </authorList>
    </citation>
    <scope>NUCLEOTIDE SEQUENCE</scope>
    <source>
        <strain evidence="2">CBHHK182m</strain>
    </source>
</reference>
<protein>
    <submittedName>
        <fullName evidence="2">Uncharacterized protein</fullName>
    </submittedName>
</protein>
<feature type="compositionally biased region" description="Acidic residues" evidence="1">
    <location>
        <begin position="37"/>
        <end position="46"/>
    </location>
</feature>
<organism evidence="2 3">
    <name type="scientific">Mycena metata</name>
    <dbReference type="NCBI Taxonomy" id="1033252"/>
    <lineage>
        <taxon>Eukaryota</taxon>
        <taxon>Fungi</taxon>
        <taxon>Dikarya</taxon>
        <taxon>Basidiomycota</taxon>
        <taxon>Agaricomycotina</taxon>
        <taxon>Agaricomycetes</taxon>
        <taxon>Agaricomycetidae</taxon>
        <taxon>Agaricales</taxon>
        <taxon>Marasmiineae</taxon>
        <taxon>Mycenaceae</taxon>
        <taxon>Mycena</taxon>
    </lineage>
</organism>
<keyword evidence="3" id="KW-1185">Reference proteome</keyword>
<feature type="compositionally biased region" description="Basic and acidic residues" evidence="1">
    <location>
        <begin position="47"/>
        <end position="58"/>
    </location>
</feature>
<name>A0AAD7HCK6_9AGAR</name>